<dbReference type="EMBL" id="DYDO01000012">
    <property type="protein sequence ID" value="DBA15378.1"/>
    <property type="molecule type" value="Genomic_DNA"/>
</dbReference>
<name>A0AAV2ZN80_PYXAD</name>
<gene>
    <name evidence="3" type="ORF">GDO54_004601</name>
</gene>
<organism evidence="3 4">
    <name type="scientific">Pyxicephalus adspersus</name>
    <name type="common">African bullfrog</name>
    <dbReference type="NCBI Taxonomy" id="30357"/>
    <lineage>
        <taxon>Eukaryota</taxon>
        <taxon>Metazoa</taxon>
        <taxon>Chordata</taxon>
        <taxon>Craniata</taxon>
        <taxon>Vertebrata</taxon>
        <taxon>Euteleostomi</taxon>
        <taxon>Amphibia</taxon>
        <taxon>Batrachia</taxon>
        <taxon>Anura</taxon>
        <taxon>Neobatrachia</taxon>
        <taxon>Ranoidea</taxon>
        <taxon>Pyxicephalidae</taxon>
        <taxon>Pyxicephalinae</taxon>
        <taxon>Pyxicephalus</taxon>
    </lineage>
</organism>
<feature type="region of interest" description="Disordered" evidence="1">
    <location>
        <begin position="1"/>
        <end position="53"/>
    </location>
</feature>
<dbReference type="Proteomes" id="UP001181693">
    <property type="component" value="Unassembled WGS sequence"/>
</dbReference>
<keyword evidence="2" id="KW-0812">Transmembrane</keyword>
<evidence type="ECO:0000256" key="2">
    <source>
        <dbReference type="SAM" id="Phobius"/>
    </source>
</evidence>
<keyword evidence="4" id="KW-1185">Reference proteome</keyword>
<evidence type="ECO:0000313" key="3">
    <source>
        <dbReference type="EMBL" id="DBA15378.1"/>
    </source>
</evidence>
<dbReference type="AlphaFoldDB" id="A0AAV2ZN80"/>
<feature type="compositionally biased region" description="Polar residues" evidence="1">
    <location>
        <begin position="14"/>
        <end position="33"/>
    </location>
</feature>
<protein>
    <submittedName>
        <fullName evidence="3">Uncharacterized protein</fullName>
    </submittedName>
</protein>
<evidence type="ECO:0000313" key="4">
    <source>
        <dbReference type="Proteomes" id="UP001181693"/>
    </source>
</evidence>
<keyword evidence="2" id="KW-0472">Membrane</keyword>
<comment type="caution">
    <text evidence="3">The sequence shown here is derived from an EMBL/GenBank/DDBJ whole genome shotgun (WGS) entry which is preliminary data.</text>
</comment>
<sequence length="105" mass="11745">MCTLVMSFDDPLGVTTSNGNAFSGTNHTDTSSMVDDMPENKDESPPNDLESERKTSVQLCHVEDIQATAETNTEEQNMHRLNANSWCIAVVTIVLCLLFFLYYCF</sequence>
<feature type="transmembrane region" description="Helical" evidence="2">
    <location>
        <begin position="83"/>
        <end position="104"/>
    </location>
</feature>
<reference evidence="3" key="1">
    <citation type="thesis" date="2020" institute="ProQuest LLC" country="789 East Eisenhower Parkway, Ann Arbor, MI, USA">
        <title>Comparative Genomics and Chromosome Evolution.</title>
        <authorList>
            <person name="Mudd A.B."/>
        </authorList>
    </citation>
    <scope>NUCLEOTIDE SEQUENCE</scope>
    <source>
        <strain evidence="3">1538</strain>
        <tissue evidence="3">Blood</tissue>
    </source>
</reference>
<keyword evidence="2" id="KW-1133">Transmembrane helix</keyword>
<evidence type="ECO:0000256" key="1">
    <source>
        <dbReference type="SAM" id="MobiDB-lite"/>
    </source>
</evidence>
<feature type="compositionally biased region" description="Basic and acidic residues" evidence="1">
    <location>
        <begin position="38"/>
        <end position="53"/>
    </location>
</feature>
<accession>A0AAV2ZN80</accession>
<proteinExistence type="predicted"/>